<protein>
    <recommendedName>
        <fullName evidence="9">UDP-3-O-[3-hydroxymyristoyl] glucosamine N-acyltransferase non-repeat region domain-containing protein</fullName>
    </recommendedName>
</protein>
<keyword evidence="4" id="KW-0443">Lipid metabolism</keyword>
<dbReference type="InterPro" id="IPR007691">
    <property type="entry name" value="LpxD"/>
</dbReference>
<keyword evidence="3" id="KW-0808">Transferase</keyword>
<feature type="transmembrane region" description="Helical" evidence="6">
    <location>
        <begin position="49"/>
        <end position="69"/>
    </location>
</feature>
<gene>
    <name evidence="7" type="ORF">B296_00051745</name>
</gene>
<dbReference type="SUPFAM" id="SSF51161">
    <property type="entry name" value="Trimeric LpxA-like enzymes"/>
    <property type="match status" value="1"/>
</dbReference>
<organism evidence="7 8">
    <name type="scientific">Ensete ventricosum</name>
    <name type="common">Abyssinian banana</name>
    <name type="synonym">Musa ensete</name>
    <dbReference type="NCBI Taxonomy" id="4639"/>
    <lineage>
        <taxon>Eukaryota</taxon>
        <taxon>Viridiplantae</taxon>
        <taxon>Streptophyta</taxon>
        <taxon>Embryophyta</taxon>
        <taxon>Tracheophyta</taxon>
        <taxon>Spermatophyta</taxon>
        <taxon>Magnoliopsida</taxon>
        <taxon>Liliopsida</taxon>
        <taxon>Zingiberales</taxon>
        <taxon>Musaceae</taxon>
        <taxon>Ensete</taxon>
    </lineage>
</organism>
<dbReference type="InterPro" id="IPR011004">
    <property type="entry name" value="Trimer_LpxA-like_sf"/>
</dbReference>
<evidence type="ECO:0000256" key="2">
    <source>
        <dbReference type="ARBA" id="ARBA00022556"/>
    </source>
</evidence>
<dbReference type="Proteomes" id="UP000287651">
    <property type="component" value="Unassembled WGS sequence"/>
</dbReference>
<dbReference type="EMBL" id="AMZH03012773">
    <property type="protein sequence ID" value="RRT50419.1"/>
    <property type="molecule type" value="Genomic_DNA"/>
</dbReference>
<evidence type="ECO:0000313" key="7">
    <source>
        <dbReference type="EMBL" id="RRT50419.1"/>
    </source>
</evidence>
<dbReference type="Pfam" id="PF00132">
    <property type="entry name" value="Hexapep"/>
    <property type="match status" value="1"/>
</dbReference>
<evidence type="ECO:0000256" key="6">
    <source>
        <dbReference type="SAM" id="Phobius"/>
    </source>
</evidence>
<keyword evidence="6" id="KW-0812">Transmembrane</keyword>
<comment type="caution">
    <text evidence="7">The sequence shown here is derived from an EMBL/GenBank/DDBJ whole genome shotgun (WGS) entry which is preliminary data.</text>
</comment>
<evidence type="ECO:0000256" key="5">
    <source>
        <dbReference type="ARBA" id="ARBA00023315"/>
    </source>
</evidence>
<dbReference type="Gene3D" id="2.160.10.10">
    <property type="entry name" value="Hexapeptide repeat proteins"/>
    <property type="match status" value="1"/>
</dbReference>
<evidence type="ECO:0000313" key="8">
    <source>
        <dbReference type="Proteomes" id="UP000287651"/>
    </source>
</evidence>
<dbReference type="InterPro" id="IPR001451">
    <property type="entry name" value="Hexapep"/>
</dbReference>
<evidence type="ECO:0008006" key="9">
    <source>
        <dbReference type="Google" id="ProtNLM"/>
    </source>
</evidence>
<accession>A0A426YF89</accession>
<reference evidence="7 8" key="1">
    <citation type="journal article" date="2014" name="Agronomy (Basel)">
        <title>A Draft Genome Sequence for Ensete ventricosum, the Drought-Tolerant Tree Against Hunger.</title>
        <authorList>
            <person name="Harrison J."/>
            <person name="Moore K.A."/>
            <person name="Paszkiewicz K."/>
            <person name="Jones T."/>
            <person name="Grant M."/>
            <person name="Ambacheew D."/>
            <person name="Muzemil S."/>
            <person name="Studholme D.J."/>
        </authorList>
    </citation>
    <scope>NUCLEOTIDE SEQUENCE [LARGE SCALE GENOMIC DNA]</scope>
</reference>
<dbReference type="PANTHER" id="PTHR43378">
    <property type="entry name" value="UDP-3-O-ACYLGLUCOSAMINE N-ACYLTRANSFERASE"/>
    <property type="match status" value="1"/>
</dbReference>
<dbReference type="PANTHER" id="PTHR43378:SF2">
    <property type="entry name" value="UDP-3-O-ACYLGLUCOSAMINE N-ACYLTRANSFERASE 1, MITOCHONDRIAL-RELATED"/>
    <property type="match status" value="1"/>
</dbReference>
<evidence type="ECO:0000256" key="4">
    <source>
        <dbReference type="ARBA" id="ARBA00023098"/>
    </source>
</evidence>
<keyword evidence="1" id="KW-0444">Lipid biosynthesis</keyword>
<evidence type="ECO:0000256" key="3">
    <source>
        <dbReference type="ARBA" id="ARBA00022679"/>
    </source>
</evidence>
<keyword evidence="2" id="KW-0441">Lipid A biosynthesis</keyword>
<proteinExistence type="predicted"/>
<dbReference type="GO" id="GO:0009245">
    <property type="term" value="P:lipid A biosynthetic process"/>
    <property type="evidence" value="ECO:0007669"/>
    <property type="project" value="UniProtKB-KW"/>
</dbReference>
<dbReference type="GO" id="GO:0016410">
    <property type="term" value="F:N-acyltransferase activity"/>
    <property type="evidence" value="ECO:0007669"/>
    <property type="project" value="InterPro"/>
</dbReference>
<evidence type="ECO:0000256" key="1">
    <source>
        <dbReference type="ARBA" id="ARBA00022516"/>
    </source>
</evidence>
<sequence>MVKCCRQFQVFNRYNAVLSNCSVGQFSTIHNGVCVGQDGALIPLCSTFLFFYLILMSYSFLLLAGFGFFMNEEGHILKKPQALHVRIGDNVEIGANTCIDRGSWRDTVIGDHTKIDNLVQIGHNVIIGKCCMLCGQVGIAGSATMSMISLSGLQVRLAANSFVTKDLAESGDYGGFPAVRMVFDSSFLFLCFFFSNPKTNKCLLCCRSLSMSGADSLPNCADSARTIPGRIASAVVPLNVFQLGL</sequence>
<dbReference type="AlphaFoldDB" id="A0A426YF89"/>
<dbReference type="GO" id="GO:0016020">
    <property type="term" value="C:membrane"/>
    <property type="evidence" value="ECO:0007669"/>
    <property type="project" value="GOC"/>
</dbReference>
<keyword evidence="5" id="KW-0012">Acyltransferase</keyword>
<name>A0A426YF89_ENSVE</name>
<keyword evidence="6" id="KW-1133">Transmembrane helix</keyword>
<keyword evidence="6" id="KW-0472">Membrane</keyword>